<protein>
    <recommendedName>
        <fullName evidence="4">Integral membrane protein</fullName>
    </recommendedName>
</protein>
<keyword evidence="1" id="KW-0472">Membrane</keyword>
<feature type="transmembrane region" description="Helical" evidence="1">
    <location>
        <begin position="116"/>
        <end position="135"/>
    </location>
</feature>
<evidence type="ECO:0000313" key="2">
    <source>
        <dbReference type="EMBL" id="GAA3849895.1"/>
    </source>
</evidence>
<reference evidence="3" key="1">
    <citation type="journal article" date="2019" name="Int. J. Syst. Evol. Microbiol.">
        <title>The Global Catalogue of Microorganisms (GCM) 10K type strain sequencing project: providing services to taxonomists for standard genome sequencing and annotation.</title>
        <authorList>
            <consortium name="The Broad Institute Genomics Platform"/>
            <consortium name="The Broad Institute Genome Sequencing Center for Infectious Disease"/>
            <person name="Wu L."/>
            <person name="Ma J."/>
        </authorList>
    </citation>
    <scope>NUCLEOTIDE SEQUENCE [LARGE SCALE GENOMIC DNA]</scope>
    <source>
        <strain evidence="3">JCM 16578</strain>
    </source>
</reference>
<evidence type="ECO:0008006" key="4">
    <source>
        <dbReference type="Google" id="ProtNLM"/>
    </source>
</evidence>
<evidence type="ECO:0000313" key="3">
    <source>
        <dbReference type="Proteomes" id="UP001501563"/>
    </source>
</evidence>
<gene>
    <name evidence="2" type="ORF">GCM10022207_10080</name>
</gene>
<dbReference type="Proteomes" id="UP001501563">
    <property type="component" value="Unassembled WGS sequence"/>
</dbReference>
<comment type="caution">
    <text evidence="2">The sequence shown here is derived from an EMBL/GenBank/DDBJ whole genome shotgun (WGS) entry which is preliminary data.</text>
</comment>
<keyword evidence="3" id="KW-1185">Reference proteome</keyword>
<keyword evidence="1" id="KW-0812">Transmembrane</keyword>
<keyword evidence="1" id="KW-1133">Transmembrane helix</keyword>
<sequence length="155" mass="16889">MRPGPPILNVLCMTGMDAQDADLKKELNATLQARRELGEEYESALVDSFLEKVDQRIDGAIDRRVRRQLAEQQMVMARGARSSRATDSWGERFGFGIVSLVLAIPLSAIGGGVAHLPGLLITWVGIVGVNAVQAVRTNPGLFTRRRTSSGDGWED</sequence>
<proteinExistence type="predicted"/>
<feature type="transmembrane region" description="Helical" evidence="1">
    <location>
        <begin position="93"/>
        <end position="110"/>
    </location>
</feature>
<organism evidence="2 3">
    <name type="scientific">Streptomyces lannensis</name>
    <dbReference type="NCBI Taxonomy" id="766498"/>
    <lineage>
        <taxon>Bacteria</taxon>
        <taxon>Bacillati</taxon>
        <taxon>Actinomycetota</taxon>
        <taxon>Actinomycetes</taxon>
        <taxon>Kitasatosporales</taxon>
        <taxon>Streptomycetaceae</taxon>
        <taxon>Streptomyces</taxon>
    </lineage>
</organism>
<name>A0ABP7JNX2_9ACTN</name>
<evidence type="ECO:0000256" key="1">
    <source>
        <dbReference type="SAM" id="Phobius"/>
    </source>
</evidence>
<dbReference type="EMBL" id="BAAAZA010000002">
    <property type="protein sequence ID" value="GAA3849895.1"/>
    <property type="molecule type" value="Genomic_DNA"/>
</dbReference>
<accession>A0ABP7JNX2</accession>